<reference evidence="3 4" key="1">
    <citation type="journal article" date="2012" name="Genome Biol.">
        <title>The genome of the polar eukaryotic microalga coccomyxa subellipsoidea reveals traits of cold adaptation.</title>
        <authorList>
            <person name="Blanc G."/>
            <person name="Agarkova I."/>
            <person name="Grimwood J."/>
            <person name="Kuo A."/>
            <person name="Brueggeman A."/>
            <person name="Dunigan D."/>
            <person name="Gurnon J."/>
            <person name="Ladunga I."/>
            <person name="Lindquist E."/>
            <person name="Lucas S."/>
            <person name="Pangilinan J."/>
            <person name="Proschold T."/>
            <person name="Salamov A."/>
            <person name="Schmutz J."/>
            <person name="Weeks D."/>
            <person name="Yamada T."/>
            <person name="Claverie J.M."/>
            <person name="Grigoriev I."/>
            <person name="Van Etten J."/>
            <person name="Lomsadze A."/>
            <person name="Borodovsky M."/>
        </authorList>
    </citation>
    <scope>NUCLEOTIDE SEQUENCE [LARGE SCALE GENOMIC DNA]</scope>
    <source>
        <strain evidence="3 4">C-169</strain>
    </source>
</reference>
<dbReference type="OrthoDB" id="442921at2759"/>
<dbReference type="STRING" id="574566.I0YKW0"/>
<keyword evidence="4" id="KW-1185">Reference proteome</keyword>
<dbReference type="Proteomes" id="UP000007264">
    <property type="component" value="Unassembled WGS sequence"/>
</dbReference>
<dbReference type="CDD" id="cd01763">
    <property type="entry name" value="Ubl_SUMO_like"/>
    <property type="match status" value="1"/>
</dbReference>
<dbReference type="Pfam" id="PF11976">
    <property type="entry name" value="Rad60-SLD"/>
    <property type="match status" value="1"/>
</dbReference>
<dbReference type="AlphaFoldDB" id="I0YKW0"/>
<accession>I0YKW0</accession>
<proteinExistence type="predicted"/>
<comment type="caution">
    <text evidence="3">The sequence shown here is derived from an EMBL/GenBank/DDBJ whole genome shotgun (WGS) entry which is preliminary data.</text>
</comment>
<dbReference type="eggNOG" id="KOG1769">
    <property type="taxonomic scope" value="Eukaryota"/>
</dbReference>
<dbReference type="KEGG" id="csl:COCSUDRAFT_54727"/>
<feature type="compositionally biased region" description="Polar residues" evidence="1">
    <location>
        <begin position="1"/>
        <end position="11"/>
    </location>
</feature>
<dbReference type="PROSITE" id="PS50053">
    <property type="entry name" value="UBIQUITIN_2"/>
    <property type="match status" value="1"/>
</dbReference>
<dbReference type="InterPro" id="IPR029071">
    <property type="entry name" value="Ubiquitin-like_domsf"/>
</dbReference>
<evidence type="ECO:0000256" key="1">
    <source>
        <dbReference type="SAM" id="MobiDB-lite"/>
    </source>
</evidence>
<evidence type="ECO:0000313" key="4">
    <source>
        <dbReference type="Proteomes" id="UP000007264"/>
    </source>
</evidence>
<dbReference type="InterPro" id="IPR022617">
    <property type="entry name" value="Rad60/SUMO-like_dom"/>
</dbReference>
<sequence>MEEDNATQAQDQPPAEVKPEVKPDVQHLTITVANQDGSRVPFKVKMTTAFEKLFKAYCSKKALDATTLVFITSEGQRILGHQTPADFGMEDGDTIEVQQHQIGGCGSASLQITVRA</sequence>
<dbReference type="GeneID" id="17037202"/>
<organism evidence="3 4">
    <name type="scientific">Coccomyxa subellipsoidea (strain C-169)</name>
    <name type="common">Green microalga</name>
    <dbReference type="NCBI Taxonomy" id="574566"/>
    <lineage>
        <taxon>Eukaryota</taxon>
        <taxon>Viridiplantae</taxon>
        <taxon>Chlorophyta</taxon>
        <taxon>core chlorophytes</taxon>
        <taxon>Trebouxiophyceae</taxon>
        <taxon>Trebouxiophyceae incertae sedis</taxon>
        <taxon>Coccomyxaceae</taxon>
        <taxon>Coccomyxa</taxon>
        <taxon>Coccomyxa subellipsoidea</taxon>
    </lineage>
</organism>
<feature type="domain" description="Ubiquitin-like" evidence="2">
    <location>
        <begin position="28"/>
        <end position="104"/>
    </location>
</feature>
<dbReference type="PANTHER" id="PTHR10562">
    <property type="entry name" value="SMALL UBIQUITIN-RELATED MODIFIER"/>
    <property type="match status" value="1"/>
</dbReference>
<dbReference type="InterPro" id="IPR000626">
    <property type="entry name" value="Ubiquitin-like_dom"/>
</dbReference>
<dbReference type="Gene3D" id="3.10.20.90">
    <property type="entry name" value="Phosphatidylinositol 3-kinase Catalytic Subunit, Chain A, domain 1"/>
    <property type="match status" value="1"/>
</dbReference>
<dbReference type="SUPFAM" id="SSF54236">
    <property type="entry name" value="Ubiquitin-like"/>
    <property type="match status" value="1"/>
</dbReference>
<dbReference type="RefSeq" id="XP_005643573.1">
    <property type="nucleotide sequence ID" value="XM_005643516.1"/>
</dbReference>
<gene>
    <name evidence="3" type="ORF">COCSUDRAFT_54727</name>
</gene>
<name>I0YKW0_COCSC</name>
<dbReference type="EMBL" id="AGSI01000020">
    <property type="protein sequence ID" value="EIE19029.1"/>
    <property type="molecule type" value="Genomic_DNA"/>
</dbReference>
<feature type="region of interest" description="Disordered" evidence="1">
    <location>
        <begin position="1"/>
        <end position="22"/>
    </location>
</feature>
<evidence type="ECO:0000259" key="2">
    <source>
        <dbReference type="PROSITE" id="PS50053"/>
    </source>
</evidence>
<protein>
    <submittedName>
        <fullName evidence="3">Sumo-1 in complex with A sumo-binding motif-containing protein</fullName>
    </submittedName>
</protein>
<evidence type="ECO:0000313" key="3">
    <source>
        <dbReference type="EMBL" id="EIE19029.1"/>
    </source>
</evidence>